<comment type="caution">
    <text evidence="7">The sequence shown here is derived from an EMBL/GenBank/DDBJ whole genome shotgun (WGS) entry which is preliminary data.</text>
</comment>
<dbReference type="InterPro" id="IPR022791">
    <property type="entry name" value="L-PG_synthase/AglD"/>
</dbReference>
<evidence type="ECO:0000256" key="3">
    <source>
        <dbReference type="ARBA" id="ARBA00022692"/>
    </source>
</evidence>
<dbReference type="GO" id="GO:0005886">
    <property type="term" value="C:plasma membrane"/>
    <property type="evidence" value="ECO:0007669"/>
    <property type="project" value="UniProtKB-SubCell"/>
</dbReference>
<feature type="transmembrane region" description="Helical" evidence="6">
    <location>
        <begin position="280"/>
        <end position="297"/>
    </location>
</feature>
<comment type="subcellular location">
    <subcellularLocation>
        <location evidence="1">Cell membrane</location>
        <topology evidence="1">Multi-pass membrane protein</topology>
    </subcellularLocation>
</comment>
<dbReference type="PANTHER" id="PTHR39087:SF2">
    <property type="entry name" value="UPF0104 MEMBRANE PROTEIN MJ1595"/>
    <property type="match status" value="1"/>
</dbReference>
<keyword evidence="2" id="KW-1003">Cell membrane</keyword>
<reference evidence="7" key="2">
    <citation type="submission" date="2020-09" db="EMBL/GenBank/DDBJ databases">
        <authorList>
            <person name="Sun Q."/>
            <person name="Sedlacek I."/>
        </authorList>
    </citation>
    <scope>NUCLEOTIDE SEQUENCE</scope>
    <source>
        <strain evidence="7">CCM 7664</strain>
    </source>
</reference>
<keyword evidence="8" id="KW-1185">Reference proteome</keyword>
<evidence type="ECO:0000256" key="2">
    <source>
        <dbReference type="ARBA" id="ARBA00022475"/>
    </source>
</evidence>
<evidence type="ECO:0000256" key="6">
    <source>
        <dbReference type="SAM" id="Phobius"/>
    </source>
</evidence>
<organism evidence="7 8">
    <name type="scientific">Oxalicibacterium solurbis</name>
    <dbReference type="NCBI Taxonomy" id="69280"/>
    <lineage>
        <taxon>Bacteria</taxon>
        <taxon>Pseudomonadati</taxon>
        <taxon>Pseudomonadota</taxon>
        <taxon>Betaproteobacteria</taxon>
        <taxon>Burkholderiales</taxon>
        <taxon>Oxalobacteraceae</taxon>
        <taxon>Oxalicibacterium</taxon>
    </lineage>
</organism>
<name>A0A8J3B3C1_9BURK</name>
<gene>
    <name evidence="7" type="ORF">GCM10011430_13840</name>
</gene>
<dbReference type="EMBL" id="BMDP01000002">
    <property type="protein sequence ID" value="GGI54210.1"/>
    <property type="molecule type" value="Genomic_DNA"/>
</dbReference>
<keyword evidence="4 6" id="KW-1133">Transmembrane helix</keyword>
<dbReference type="Pfam" id="PF03706">
    <property type="entry name" value="LPG_synthase_TM"/>
    <property type="match status" value="1"/>
</dbReference>
<sequence>MSGLSSAASRARQTEAAARAGGHGTSFWRRSWPWLKRITQTAFFLVVAWLIVTQARTIAWDEVFEAMRRQSPQWLWLAILPAVASHALYSCFDLLGRHLTRHGLAWPTVMAINFISYAFNINLGSLIGAAMLRYRLYARHGLQTDAIARIIGTSIFTNWFGYLALAGAVFLVSPLQLPPQWKIGGAGLHVLGAALLSTALAYLAICAFFSERRLSFRGHVVTIQRLRFALLQLAMSCANWMLMACVIYLLLERQIAYTDVLCVLLIAVVAGVIVHVPAGLGVVEAVFVALLSYRLAASELLAALLTYRFLYYLVPLVPAALGWLAIEVRTRGENKRKKNTRRR</sequence>
<evidence type="ECO:0000256" key="4">
    <source>
        <dbReference type="ARBA" id="ARBA00022989"/>
    </source>
</evidence>
<reference evidence="7" key="1">
    <citation type="journal article" date="2014" name="Int. J. Syst. Evol. Microbiol.">
        <title>Complete genome sequence of Corynebacterium casei LMG S-19264T (=DSM 44701T), isolated from a smear-ripened cheese.</title>
        <authorList>
            <consortium name="US DOE Joint Genome Institute (JGI-PGF)"/>
            <person name="Walter F."/>
            <person name="Albersmeier A."/>
            <person name="Kalinowski J."/>
            <person name="Ruckert C."/>
        </authorList>
    </citation>
    <scope>NUCLEOTIDE SEQUENCE</scope>
    <source>
        <strain evidence="7">CCM 7664</strain>
    </source>
</reference>
<feature type="transmembrane region" description="Helical" evidence="6">
    <location>
        <begin position="183"/>
        <end position="209"/>
    </location>
</feature>
<evidence type="ECO:0000256" key="1">
    <source>
        <dbReference type="ARBA" id="ARBA00004651"/>
    </source>
</evidence>
<feature type="transmembrane region" description="Helical" evidence="6">
    <location>
        <begin position="230"/>
        <end position="249"/>
    </location>
</feature>
<dbReference type="Proteomes" id="UP000627205">
    <property type="component" value="Unassembled WGS sequence"/>
</dbReference>
<dbReference type="AlphaFoldDB" id="A0A8J3B3C1"/>
<dbReference type="PANTHER" id="PTHR39087">
    <property type="entry name" value="UPF0104 MEMBRANE PROTEIN MJ1595"/>
    <property type="match status" value="1"/>
</dbReference>
<feature type="transmembrane region" description="Helical" evidence="6">
    <location>
        <begin position="255"/>
        <end position="273"/>
    </location>
</feature>
<evidence type="ECO:0000256" key="5">
    <source>
        <dbReference type="ARBA" id="ARBA00023136"/>
    </source>
</evidence>
<accession>A0A8J3B3C1</accession>
<protein>
    <submittedName>
        <fullName evidence="7">Uncharacterized protein</fullName>
    </submittedName>
</protein>
<proteinExistence type="predicted"/>
<evidence type="ECO:0000313" key="7">
    <source>
        <dbReference type="EMBL" id="GGI54210.1"/>
    </source>
</evidence>
<feature type="transmembrane region" description="Helical" evidence="6">
    <location>
        <begin position="146"/>
        <end position="171"/>
    </location>
</feature>
<keyword evidence="5 6" id="KW-0472">Membrane</keyword>
<feature type="transmembrane region" description="Helical" evidence="6">
    <location>
        <begin position="115"/>
        <end position="134"/>
    </location>
</feature>
<keyword evidence="3 6" id="KW-0812">Transmembrane</keyword>
<dbReference type="RefSeq" id="WP_188420289.1">
    <property type="nucleotide sequence ID" value="NZ_BMDP01000002.1"/>
</dbReference>
<feature type="transmembrane region" description="Helical" evidence="6">
    <location>
        <begin position="74"/>
        <end position="95"/>
    </location>
</feature>
<evidence type="ECO:0000313" key="8">
    <source>
        <dbReference type="Proteomes" id="UP000627205"/>
    </source>
</evidence>
<feature type="transmembrane region" description="Helical" evidence="6">
    <location>
        <begin position="34"/>
        <end position="53"/>
    </location>
</feature>
<feature type="transmembrane region" description="Helical" evidence="6">
    <location>
        <begin position="309"/>
        <end position="328"/>
    </location>
</feature>